<evidence type="ECO:0000256" key="4">
    <source>
        <dbReference type="ARBA" id="ARBA00022449"/>
    </source>
</evidence>
<dbReference type="SMART" id="SM00237">
    <property type="entry name" value="Calx_beta"/>
    <property type="match status" value="2"/>
</dbReference>
<dbReference type="InParanoid" id="A0A7M7KQV2"/>
<keyword evidence="12" id="KW-0112">Calmodulin-binding</keyword>
<keyword evidence="11" id="KW-0106">Calcium</keyword>
<evidence type="ECO:0000256" key="9">
    <source>
        <dbReference type="ARBA" id="ARBA00022729"/>
    </source>
</evidence>
<dbReference type="InterPro" id="IPR004836">
    <property type="entry name" value="Na_Ca_Ex"/>
</dbReference>
<evidence type="ECO:0000256" key="21">
    <source>
        <dbReference type="SAM" id="Phobius"/>
    </source>
</evidence>
<keyword evidence="15" id="KW-0406">Ion transport</keyword>
<feature type="transmembrane region" description="Helical" evidence="21">
    <location>
        <begin position="207"/>
        <end position="227"/>
    </location>
</feature>
<dbReference type="RefSeq" id="XP_022669324.1">
    <property type="nucleotide sequence ID" value="XM_022813589.1"/>
</dbReference>
<evidence type="ECO:0000313" key="24">
    <source>
        <dbReference type="Proteomes" id="UP000594260"/>
    </source>
</evidence>
<dbReference type="Gene3D" id="2.60.40.2030">
    <property type="match status" value="2"/>
</dbReference>
<dbReference type="Pfam" id="PF16494">
    <property type="entry name" value="Na_Ca_ex_C"/>
    <property type="match status" value="1"/>
</dbReference>
<dbReference type="Proteomes" id="UP000594260">
    <property type="component" value="Unplaced"/>
</dbReference>
<comment type="catalytic activity">
    <reaction evidence="19">
        <text>Ca(2+)(in) + 3 Na(+)(out) = Ca(2+)(out) + 3 Na(+)(in)</text>
        <dbReference type="Rhea" id="RHEA:69955"/>
        <dbReference type="ChEBI" id="CHEBI:29101"/>
        <dbReference type="ChEBI" id="CHEBI:29108"/>
    </reaction>
</comment>
<feature type="transmembrane region" description="Helical" evidence="21">
    <location>
        <begin position="145"/>
        <end position="166"/>
    </location>
</feature>
<keyword evidence="3" id="KW-0813">Transport</keyword>
<dbReference type="Pfam" id="PF01699">
    <property type="entry name" value="Na_Ca_ex"/>
    <property type="match status" value="2"/>
</dbReference>
<keyword evidence="10" id="KW-0677">Repeat</keyword>
<evidence type="ECO:0000256" key="20">
    <source>
        <dbReference type="SAM" id="MobiDB-lite"/>
    </source>
</evidence>
<keyword evidence="17" id="KW-0325">Glycoprotein</keyword>
<keyword evidence="8" id="KW-0479">Metal-binding</keyword>
<keyword evidence="9" id="KW-0732">Signal</keyword>
<reference evidence="23" key="1">
    <citation type="submission" date="2021-01" db="UniProtKB">
        <authorList>
            <consortium name="EnsemblMetazoa"/>
        </authorList>
    </citation>
    <scope>IDENTIFICATION</scope>
</reference>
<evidence type="ECO:0000256" key="15">
    <source>
        <dbReference type="ARBA" id="ARBA00023065"/>
    </source>
</evidence>
<feature type="domain" description="Calx-beta" evidence="22">
    <location>
        <begin position="505"/>
        <end position="604"/>
    </location>
</feature>
<dbReference type="AlphaFoldDB" id="A0A7M7KQV2"/>
<dbReference type="GeneID" id="111253731"/>
<dbReference type="OrthoDB" id="418484at2759"/>
<dbReference type="PANTHER" id="PTHR11878:SF76">
    <property type="entry name" value="CALX-BETA DOMAIN-CONTAINING PROTEIN"/>
    <property type="match status" value="1"/>
</dbReference>
<keyword evidence="18" id="KW-0739">Sodium transport</keyword>
<evidence type="ECO:0000256" key="10">
    <source>
        <dbReference type="ARBA" id="ARBA00022737"/>
    </source>
</evidence>
<feature type="region of interest" description="Disordered" evidence="20">
    <location>
        <begin position="243"/>
        <end position="272"/>
    </location>
</feature>
<evidence type="ECO:0000256" key="5">
    <source>
        <dbReference type="ARBA" id="ARBA00022475"/>
    </source>
</evidence>
<dbReference type="OMA" id="CMVGLKD"/>
<evidence type="ECO:0000256" key="16">
    <source>
        <dbReference type="ARBA" id="ARBA00023136"/>
    </source>
</evidence>
<feature type="transmembrane region" description="Helical" evidence="21">
    <location>
        <begin position="776"/>
        <end position="795"/>
    </location>
</feature>
<feature type="transmembrane region" description="Helical" evidence="21">
    <location>
        <begin position="178"/>
        <end position="201"/>
    </location>
</feature>
<name>A0A7M7KQV2_VARDE</name>
<dbReference type="GO" id="GO:0030424">
    <property type="term" value="C:axon"/>
    <property type="evidence" value="ECO:0007669"/>
    <property type="project" value="TreeGrafter"/>
</dbReference>
<dbReference type="EnsemblMetazoa" id="XM_022813590">
    <property type="protein sequence ID" value="XP_022669325"/>
    <property type="gene ID" value="LOC111253731"/>
</dbReference>
<feature type="transmembrane region" description="Helical" evidence="21">
    <location>
        <begin position="31"/>
        <end position="56"/>
    </location>
</feature>
<evidence type="ECO:0000256" key="8">
    <source>
        <dbReference type="ARBA" id="ARBA00022723"/>
    </source>
</evidence>
<dbReference type="GO" id="GO:0098794">
    <property type="term" value="C:postsynapse"/>
    <property type="evidence" value="ECO:0007669"/>
    <property type="project" value="TreeGrafter"/>
</dbReference>
<dbReference type="InterPro" id="IPR003644">
    <property type="entry name" value="Calx_beta"/>
</dbReference>
<keyword evidence="6" id="KW-0109">Calcium transport</keyword>
<keyword evidence="7 21" id="KW-0812">Transmembrane</keyword>
<keyword evidence="5" id="KW-1003">Cell membrane</keyword>
<comment type="similarity">
    <text evidence="2">Belongs to the Ca(2+):cation antiporter (CaCA) (TC 2.A.19) family. SLC8 subfamily.</text>
</comment>
<dbReference type="SUPFAM" id="SSF141072">
    <property type="entry name" value="CalX-like"/>
    <property type="match status" value="2"/>
</dbReference>
<dbReference type="EnsemblMetazoa" id="XM_022813591">
    <property type="protein sequence ID" value="XP_022669326"/>
    <property type="gene ID" value="LOC111253731"/>
</dbReference>
<feature type="transmembrane region" description="Helical" evidence="21">
    <location>
        <begin position="807"/>
        <end position="827"/>
    </location>
</feature>
<dbReference type="InterPro" id="IPR038081">
    <property type="entry name" value="CalX-like_sf"/>
</dbReference>
<evidence type="ECO:0000256" key="11">
    <source>
        <dbReference type="ARBA" id="ARBA00022837"/>
    </source>
</evidence>
<dbReference type="RefSeq" id="XP_022669325.1">
    <property type="nucleotide sequence ID" value="XM_022813590.1"/>
</dbReference>
<evidence type="ECO:0000256" key="17">
    <source>
        <dbReference type="ARBA" id="ARBA00023180"/>
    </source>
</evidence>
<dbReference type="KEGG" id="vde:111253731"/>
<evidence type="ECO:0000256" key="1">
    <source>
        <dbReference type="ARBA" id="ARBA00004651"/>
    </source>
</evidence>
<dbReference type="InterPro" id="IPR044880">
    <property type="entry name" value="NCX_ion-bd_dom_sf"/>
</dbReference>
<evidence type="ECO:0000256" key="13">
    <source>
        <dbReference type="ARBA" id="ARBA00022989"/>
    </source>
</evidence>
<accession>A0A7M7KQV2</accession>
<keyword evidence="4" id="KW-0050">Antiport</keyword>
<keyword evidence="13 21" id="KW-1133">Transmembrane helix</keyword>
<evidence type="ECO:0000256" key="7">
    <source>
        <dbReference type="ARBA" id="ARBA00022692"/>
    </source>
</evidence>
<keyword evidence="24" id="KW-1185">Reference proteome</keyword>
<evidence type="ECO:0000259" key="22">
    <source>
        <dbReference type="SMART" id="SM00237"/>
    </source>
</evidence>
<dbReference type="InterPro" id="IPR051171">
    <property type="entry name" value="CaCA"/>
</dbReference>
<dbReference type="GO" id="GO:0042383">
    <property type="term" value="C:sarcolemma"/>
    <property type="evidence" value="ECO:0007669"/>
    <property type="project" value="TreeGrafter"/>
</dbReference>
<evidence type="ECO:0000256" key="18">
    <source>
        <dbReference type="ARBA" id="ARBA00023201"/>
    </source>
</evidence>
<dbReference type="PRINTS" id="PR01259">
    <property type="entry name" value="NACAEXCHNGR"/>
</dbReference>
<dbReference type="InterPro" id="IPR032452">
    <property type="entry name" value="Na_Ca_Ex_C-exten"/>
</dbReference>
<protein>
    <recommendedName>
        <fullName evidence="22">Calx-beta domain-containing protein</fullName>
    </recommendedName>
</protein>
<sequence>MNKTDGWYHGCSPGLILPIINEGEWNQYTRAFLYFAGLLYCFLGVAIIADIFMCSIEKITSKTRKITLSPQKKVLRVYGDGHFEPDSDIVLMPDSEPEVIEVKVWNETVVNLTLMALGSSAPEILLSIIEIIGNDFHAGELGPGTIVGSAAFNLLVICSVCVVAIPAGETRRIRMIKVFAVTASFSIFAYVWLLIVLVLVTPDVVDLWEGILTLLFFFVLVLLAYLAEKGVLLPGHKKEDTSRRKQIELKSTDDPEKAKEGVPNGTDSHKKKFFQNGRIDRSNLLNFIKKIRKHPGLTDEDCATLAAARLADEQVHSRAWYRISAIRDFTGSRRTKPSISARLQRKLDQEVCELFAVADTLDKGGDKRETDNKLVGTPEAPSAQKGILLTPLPRFIDKDLSYVEFNASQVAVVEKAKKATVLVRRRGNTESEIAVRIETIDGTATAHEDYKPLRQIVKFAAGEVVKTVTIEIVDDKQWEPDESFFLRLSIPLSQKSVRLGRKSVMEVIIINDDEPGQFQFLRRGVLVKESVGIASLTVVRRRGCDGVAHVHWRTKNQTAVHGKDFIGGEGKLVFEDGESEKAIEIKIVDDLEAEKDEHFEVELFEPSAGCTLGSRTKCTVTIANDDEVNSVMNRIMMMVDVNVDKMRVHNESWADQFRENMNVNGGDFESATMTDYIMHGVTFFWKLLFSFVPPTAYAGGWITFVVSLVMIGILTAIVGDLAAIFGCLIDLKATVTAITFVALGTSLPDLFASRTAAVQEKFADNAIGNVTGSNSVNVFLGLGLPWVIASIYWTTKGEVFKVEAGTLGFSVGIYCAVAICCIALLLARRQLHPLGRAELGGPRRTAIGSALFMMSLWLIYVTLSALRAYGYI</sequence>
<evidence type="ECO:0000256" key="3">
    <source>
        <dbReference type="ARBA" id="ARBA00022448"/>
    </source>
</evidence>
<proteinExistence type="inferred from homology"/>
<comment type="subcellular location">
    <subcellularLocation>
        <location evidence="1">Cell membrane</location>
        <topology evidence="1">Multi-pass membrane protein</topology>
    </subcellularLocation>
</comment>
<dbReference type="GO" id="GO:0007154">
    <property type="term" value="P:cell communication"/>
    <property type="evidence" value="ECO:0007669"/>
    <property type="project" value="InterPro"/>
</dbReference>
<feature type="compositionally biased region" description="Basic and acidic residues" evidence="20">
    <location>
        <begin position="243"/>
        <end position="260"/>
    </location>
</feature>
<evidence type="ECO:0000256" key="12">
    <source>
        <dbReference type="ARBA" id="ARBA00022860"/>
    </source>
</evidence>
<dbReference type="GO" id="GO:0005432">
    <property type="term" value="F:calcium:sodium antiporter activity"/>
    <property type="evidence" value="ECO:0007669"/>
    <property type="project" value="InterPro"/>
</dbReference>
<keyword evidence="16 21" id="KW-0472">Membrane</keyword>
<evidence type="ECO:0000256" key="2">
    <source>
        <dbReference type="ARBA" id="ARBA00007489"/>
    </source>
</evidence>
<dbReference type="GO" id="GO:0098703">
    <property type="term" value="P:calcium ion import across plasma membrane"/>
    <property type="evidence" value="ECO:0007669"/>
    <property type="project" value="TreeGrafter"/>
</dbReference>
<feature type="transmembrane region" description="Helical" evidence="21">
    <location>
        <begin position="847"/>
        <end position="869"/>
    </location>
</feature>
<dbReference type="EnsemblMetazoa" id="XM_022813589">
    <property type="protein sequence ID" value="XP_022669324"/>
    <property type="gene ID" value="LOC111253731"/>
</dbReference>
<dbReference type="Pfam" id="PF03160">
    <property type="entry name" value="Calx-beta"/>
    <property type="match status" value="1"/>
</dbReference>
<dbReference type="GO" id="GO:0005516">
    <property type="term" value="F:calmodulin binding"/>
    <property type="evidence" value="ECO:0007669"/>
    <property type="project" value="UniProtKB-KW"/>
</dbReference>
<organism evidence="23 24">
    <name type="scientific">Varroa destructor</name>
    <name type="common">Honeybee mite</name>
    <dbReference type="NCBI Taxonomy" id="109461"/>
    <lineage>
        <taxon>Eukaryota</taxon>
        <taxon>Metazoa</taxon>
        <taxon>Ecdysozoa</taxon>
        <taxon>Arthropoda</taxon>
        <taxon>Chelicerata</taxon>
        <taxon>Arachnida</taxon>
        <taxon>Acari</taxon>
        <taxon>Parasitiformes</taxon>
        <taxon>Mesostigmata</taxon>
        <taxon>Gamasina</taxon>
        <taxon>Dermanyssoidea</taxon>
        <taxon>Varroidae</taxon>
        <taxon>Varroa</taxon>
    </lineage>
</organism>
<evidence type="ECO:0000313" key="23">
    <source>
        <dbReference type="EnsemblMetazoa" id="XP_022669325"/>
    </source>
</evidence>
<dbReference type="InterPro" id="IPR004837">
    <property type="entry name" value="NaCa_Exmemb"/>
</dbReference>
<keyword evidence="14" id="KW-0915">Sodium</keyword>
<dbReference type="RefSeq" id="XP_022669326.1">
    <property type="nucleotide sequence ID" value="XM_022813591.1"/>
</dbReference>
<feature type="domain" description="Calx-beta" evidence="22">
    <location>
        <begin position="396"/>
        <end position="489"/>
    </location>
</feature>
<dbReference type="Gene3D" id="1.20.1420.30">
    <property type="entry name" value="NCX, central ion-binding region"/>
    <property type="match status" value="2"/>
</dbReference>
<dbReference type="GO" id="GO:0046872">
    <property type="term" value="F:metal ion binding"/>
    <property type="evidence" value="ECO:0007669"/>
    <property type="project" value="UniProtKB-KW"/>
</dbReference>
<dbReference type="PANTHER" id="PTHR11878">
    <property type="entry name" value="SODIUM/CALCIUM EXCHANGER"/>
    <property type="match status" value="1"/>
</dbReference>
<evidence type="ECO:0000256" key="19">
    <source>
        <dbReference type="ARBA" id="ARBA00033667"/>
    </source>
</evidence>
<evidence type="ECO:0000256" key="14">
    <source>
        <dbReference type="ARBA" id="ARBA00023053"/>
    </source>
</evidence>
<evidence type="ECO:0000256" key="6">
    <source>
        <dbReference type="ARBA" id="ARBA00022568"/>
    </source>
</evidence>